<organism evidence="1 2">
    <name type="scientific">Dentiscutata heterogama</name>
    <dbReference type="NCBI Taxonomy" id="1316150"/>
    <lineage>
        <taxon>Eukaryota</taxon>
        <taxon>Fungi</taxon>
        <taxon>Fungi incertae sedis</taxon>
        <taxon>Mucoromycota</taxon>
        <taxon>Glomeromycotina</taxon>
        <taxon>Glomeromycetes</taxon>
        <taxon>Diversisporales</taxon>
        <taxon>Gigasporaceae</taxon>
        <taxon>Dentiscutata</taxon>
    </lineage>
</organism>
<name>A0ACA9L997_9GLOM</name>
<gene>
    <name evidence="1" type="ORF">DHETER_LOCUS3602</name>
</gene>
<evidence type="ECO:0000313" key="1">
    <source>
        <dbReference type="EMBL" id="CAG8514196.1"/>
    </source>
</evidence>
<dbReference type="EMBL" id="CAJVPU010003170">
    <property type="protein sequence ID" value="CAG8514196.1"/>
    <property type="molecule type" value="Genomic_DNA"/>
</dbReference>
<sequence>MAGNNRNQGLIQISDSNNENNLLVTESNSAQQSRQRSENNVRKSICWKYFEPFKVPKRGEITKCTIDGCNTEYTWCGSTFNLVRHLRTKHDITSTTVIQSSLTNNNSRNFVNLPVIKFIVSSVLPFNIVDNLKSSGLVNQQITSSIIEKQTYKVYDFLFSQLKSKIQQAKFGMLSFSTLYDDTIDECIVIIAYVWLTEDFKFRKILLHVDYFNFMENTLDDIINASAKWKLTRLEFINGNPEDFDLFNSVDDDDYLYSDMSEDIIKCVNGGNGNYLIRYSLKRWVEENNTQEISNIVTAIMNATDNLCSIVEFLKDNRTQKIMNDSQSAKEIRCSCNYHKIKFLKLIEQPLKILVNDHSNSKDNFIRENVKKLKSLLLDKLPFSIFPELLRLFKPLEHINVVTMRNIRDMLVNASNILNESLAITSQYYWERVTLESFLTFLINSYLNLHQRVGLFLDPHSKSIFIHDPAVKRLVLDECQNYYSESVINLNKSIQDSAHEEFEYYISRSQLFYNENDDLCEWWQKSKNTYPGLATLAMKYLPLLKLDDEDVPFENVFKFFDAYQSIKIVDKMAFLHYNMKNFDL</sequence>
<accession>A0ACA9L997</accession>
<dbReference type="Proteomes" id="UP000789702">
    <property type="component" value="Unassembled WGS sequence"/>
</dbReference>
<keyword evidence="2" id="KW-1185">Reference proteome</keyword>
<evidence type="ECO:0000313" key="2">
    <source>
        <dbReference type="Proteomes" id="UP000789702"/>
    </source>
</evidence>
<comment type="caution">
    <text evidence="1">The sequence shown here is derived from an EMBL/GenBank/DDBJ whole genome shotgun (WGS) entry which is preliminary data.</text>
</comment>
<reference evidence="1" key="1">
    <citation type="submission" date="2021-06" db="EMBL/GenBank/DDBJ databases">
        <authorList>
            <person name="Kallberg Y."/>
            <person name="Tangrot J."/>
            <person name="Rosling A."/>
        </authorList>
    </citation>
    <scope>NUCLEOTIDE SEQUENCE</scope>
    <source>
        <strain evidence="1">IL203A</strain>
    </source>
</reference>
<protein>
    <submittedName>
        <fullName evidence="1">228_t:CDS:1</fullName>
    </submittedName>
</protein>
<proteinExistence type="predicted"/>